<feature type="region of interest" description="Disordered" evidence="1">
    <location>
        <begin position="438"/>
        <end position="475"/>
    </location>
</feature>
<evidence type="ECO:0000259" key="2">
    <source>
        <dbReference type="Pfam" id="PF25521"/>
    </source>
</evidence>
<feature type="compositionally biased region" description="Low complexity" evidence="1">
    <location>
        <begin position="788"/>
        <end position="798"/>
    </location>
</feature>
<dbReference type="AlphaFoldDB" id="A0A914KY61"/>
<feature type="region of interest" description="Disordered" evidence="1">
    <location>
        <begin position="45"/>
        <end position="69"/>
    </location>
</feature>
<feature type="compositionally biased region" description="Polar residues" evidence="1">
    <location>
        <begin position="120"/>
        <end position="130"/>
    </location>
</feature>
<feature type="compositionally biased region" description="Basic residues" evidence="1">
    <location>
        <begin position="1"/>
        <end position="12"/>
    </location>
</feature>
<organism evidence="3 4">
    <name type="scientific">Meloidogyne incognita</name>
    <name type="common">Southern root-knot nematode worm</name>
    <name type="synonym">Oxyuris incognita</name>
    <dbReference type="NCBI Taxonomy" id="6306"/>
    <lineage>
        <taxon>Eukaryota</taxon>
        <taxon>Metazoa</taxon>
        <taxon>Ecdysozoa</taxon>
        <taxon>Nematoda</taxon>
        <taxon>Chromadorea</taxon>
        <taxon>Rhabditida</taxon>
        <taxon>Tylenchina</taxon>
        <taxon>Tylenchomorpha</taxon>
        <taxon>Tylenchoidea</taxon>
        <taxon>Meloidogynidae</taxon>
        <taxon>Meloidogyninae</taxon>
        <taxon>Meloidogyne</taxon>
        <taxon>Meloidogyne incognita group</taxon>
    </lineage>
</organism>
<evidence type="ECO:0000256" key="1">
    <source>
        <dbReference type="SAM" id="MobiDB-lite"/>
    </source>
</evidence>
<sequence length="1264" mass="144506">MDKKPFSIRRHSLLMPRDEQSEHRYSPKNGGFAFFASSSSSSNSFGSTSNGGIIKGNKQQNNEGGPLNSLRRSLRQINPFKSRLFRLPATPRLSRSKKVLARGEDFTNWNFERPSEEDNNSANNSFSDKQGNFREESRIKWKTQIETNRTKQDIDQYSQINPGENNDLDEFLSIMAKITNKNQIGGSCRLPSTTDSSIQNSQLLEKNAEKSLKMKGDTVIGIDNKFSEFYNQSQKQSKNGKTNKIRSKIPSFHDPLITKSNNVELPNPPINNTNHCYNQKESNIKNINPQQNLNCYNMLPSTRYAPDGEIYAACWRNNHYQQPNNFLPNPSQPLPSSPPIPQTQYRCQRPQNLPLISPQIKPEKEGNFQLAPKSPSHSAITLLNINGCNNIQQQQIRYATPYVVTNNNYNFPATQIQTQNASSSNANIIRFPRTQLLQRRRSAAANSPSENAPPPLERHQRPQRSRSNREKSAADCEFEKDERFKQWNACYYGRDIVKLMERHIKRQVEIENRSKMKLIMNKKEDEGNENIMKEEKIEKLLESPPQIFNFEQELFFSTLSTENDKNQNKFVGRKWIFNKLEEILKEEKVKVVLLVGPSGTGKSAIIRYLIKNSYFGSKLGKRKTSSSTQLEGQQEQQNNTVDSGIVVVSAISTNPSPLGSQTSLNEEDFKNSDFNNSDNSDFYFLGQNICAFHFAHLYDSKSCSIPEFIRSICAQLCDCPRLKKSYGKMIRSNPTLHQLAIDPYSSLKYSSLDLLRKLILEPINQICSNENIKRIDDKNVKEDKSSSWHDSSSSIGSCYGSNCESTTDCPSTNPYHHQQQKEKIPQFILILVDGLDEANFHQTDANESIASLLGRSINEWPENLRFVCTISTNENSTKNDYLNIFGVDLKRKELENYFRVIQIDEYNSVEDAKIFVETIMNLNPTLEKRLTSQFRRHSFFATVEDFPQSQQQIKDNDTNSNKILFSKFVINLVNRVHANFLSIHLTVDLLAEGRLSFASLSDDANLSQIYGLYFRHKFSSPANFRSNISPILSVLIASLNPLSIEHLVNILNISSDSINLENIESLTERIMSLWPLIGINPFNKQIVPMHSSLREWLLNDRNNTEYSIDIRNGHILIALWIVTTTRRNTPKASSEQLFELAHHLLKANPHKYAQPELVNSKIGIKMPWGRDAQIKWLKLATEEEGNEEINKNSEIEENKEEKEKSSKLMENALLYRPNIFYTNSKISKLLLLAGANPNAHQWSNEESEPLLSAFTRAGNVEMVL</sequence>
<feature type="region of interest" description="Disordered" evidence="1">
    <location>
        <begin position="1"/>
        <end position="33"/>
    </location>
</feature>
<keyword evidence="3" id="KW-1185">Reference proteome</keyword>
<protein>
    <recommendedName>
        <fullName evidence="2">TANC1/2-like winged helix domain-containing protein</fullName>
    </recommendedName>
</protein>
<name>A0A914KY61_MELIC</name>
<dbReference type="InterPro" id="IPR027417">
    <property type="entry name" value="P-loop_NTPase"/>
</dbReference>
<feature type="domain" description="TANC1/2-like winged helix" evidence="2">
    <location>
        <begin position="1017"/>
        <end position="1182"/>
    </location>
</feature>
<dbReference type="Proteomes" id="UP000887563">
    <property type="component" value="Unplaced"/>
</dbReference>
<proteinExistence type="predicted"/>
<reference evidence="4" key="1">
    <citation type="submission" date="2022-11" db="UniProtKB">
        <authorList>
            <consortium name="WormBaseParasite"/>
        </authorList>
    </citation>
    <scope>IDENTIFICATION</scope>
</reference>
<dbReference type="InterPro" id="IPR058056">
    <property type="entry name" value="WH_TANC1/2"/>
</dbReference>
<feature type="region of interest" description="Disordered" evidence="1">
    <location>
        <begin position="110"/>
        <end position="134"/>
    </location>
</feature>
<dbReference type="Gene3D" id="3.40.50.300">
    <property type="entry name" value="P-loop containing nucleotide triphosphate hydrolases"/>
    <property type="match status" value="1"/>
</dbReference>
<feature type="region of interest" description="Disordered" evidence="1">
    <location>
        <begin position="779"/>
        <end position="798"/>
    </location>
</feature>
<accession>A0A914KY61</accession>
<dbReference type="SUPFAM" id="SSF52540">
    <property type="entry name" value="P-loop containing nucleoside triphosphate hydrolases"/>
    <property type="match status" value="1"/>
</dbReference>
<evidence type="ECO:0000313" key="4">
    <source>
        <dbReference type="WBParaSite" id="Minc3s00170g06669"/>
    </source>
</evidence>
<dbReference type="Pfam" id="PF25521">
    <property type="entry name" value="WHD_TANC1"/>
    <property type="match status" value="1"/>
</dbReference>
<dbReference type="WBParaSite" id="Minc3s00170g06669">
    <property type="protein sequence ID" value="Minc3s00170g06669"/>
    <property type="gene ID" value="Minc3s00170g06669"/>
</dbReference>
<evidence type="ECO:0000313" key="3">
    <source>
        <dbReference type="Proteomes" id="UP000887563"/>
    </source>
</evidence>
<feature type="compositionally biased region" description="Basic and acidic residues" evidence="1">
    <location>
        <begin position="16"/>
        <end position="25"/>
    </location>
</feature>